<dbReference type="GO" id="GO:0005664">
    <property type="term" value="C:nuclear origin of replication recognition complex"/>
    <property type="evidence" value="ECO:0007669"/>
    <property type="project" value="TreeGrafter"/>
</dbReference>
<gene>
    <name evidence="5" type="ORF">L873DRAFT_980301</name>
</gene>
<dbReference type="PANTHER" id="PTHR10763">
    <property type="entry name" value="CELL DIVISION CONTROL PROTEIN 6-RELATED"/>
    <property type="match status" value="1"/>
</dbReference>
<accession>A0A3N4JP57</accession>
<reference evidence="5 6" key="1">
    <citation type="journal article" date="2018" name="Nat. Ecol. Evol.">
        <title>Pezizomycetes genomes reveal the molecular basis of ectomycorrhizal truffle lifestyle.</title>
        <authorList>
            <person name="Murat C."/>
            <person name="Payen T."/>
            <person name="Noel B."/>
            <person name="Kuo A."/>
            <person name="Morin E."/>
            <person name="Chen J."/>
            <person name="Kohler A."/>
            <person name="Krizsan K."/>
            <person name="Balestrini R."/>
            <person name="Da Silva C."/>
            <person name="Montanini B."/>
            <person name="Hainaut M."/>
            <person name="Levati E."/>
            <person name="Barry K.W."/>
            <person name="Belfiori B."/>
            <person name="Cichocki N."/>
            <person name="Clum A."/>
            <person name="Dockter R.B."/>
            <person name="Fauchery L."/>
            <person name="Guy J."/>
            <person name="Iotti M."/>
            <person name="Le Tacon F."/>
            <person name="Lindquist E.A."/>
            <person name="Lipzen A."/>
            <person name="Malagnac F."/>
            <person name="Mello A."/>
            <person name="Molinier V."/>
            <person name="Miyauchi S."/>
            <person name="Poulain J."/>
            <person name="Riccioni C."/>
            <person name="Rubini A."/>
            <person name="Sitrit Y."/>
            <person name="Splivallo R."/>
            <person name="Traeger S."/>
            <person name="Wang M."/>
            <person name="Zifcakova L."/>
            <person name="Wipf D."/>
            <person name="Zambonelli A."/>
            <person name="Paolocci F."/>
            <person name="Nowrousian M."/>
            <person name="Ottonello S."/>
            <person name="Baldrian P."/>
            <person name="Spatafora J.W."/>
            <person name="Henrissat B."/>
            <person name="Nagy L.G."/>
            <person name="Aury J.M."/>
            <person name="Wincker P."/>
            <person name="Grigoriev I.V."/>
            <person name="Bonfante P."/>
            <person name="Martin F.M."/>
        </authorList>
    </citation>
    <scope>NUCLEOTIDE SEQUENCE [LARGE SCALE GENOMIC DNA]</scope>
    <source>
        <strain evidence="5 6">120613-1</strain>
    </source>
</reference>
<dbReference type="Proteomes" id="UP000276215">
    <property type="component" value="Unassembled WGS sequence"/>
</dbReference>
<dbReference type="PANTHER" id="PTHR10763:SF23">
    <property type="entry name" value="ORIGIN RECOGNITION COMPLEX SUBUNIT 1"/>
    <property type="match status" value="1"/>
</dbReference>
<comment type="function">
    <text evidence="4">Component of the origin recognition complex (ORC) that binds origins of replication. DNA-binding is ATP-dependent, however specific DNA sequences that define origins of replication have not been identified so far. ORC is required to assemble the pre-replication complex necessary to initiate DNA replication.</text>
</comment>
<dbReference type="InterPro" id="IPR027417">
    <property type="entry name" value="P-loop_NTPase"/>
</dbReference>
<evidence type="ECO:0000256" key="3">
    <source>
        <dbReference type="ARBA" id="ARBA00023242"/>
    </source>
</evidence>
<dbReference type="InterPro" id="IPR050311">
    <property type="entry name" value="ORC1/CDC6"/>
</dbReference>
<proteinExistence type="inferred from homology"/>
<evidence type="ECO:0000256" key="1">
    <source>
        <dbReference type="ARBA" id="ARBA00004123"/>
    </source>
</evidence>
<dbReference type="GO" id="GO:0033314">
    <property type="term" value="P:mitotic DNA replication checkpoint signaling"/>
    <property type="evidence" value="ECO:0007669"/>
    <property type="project" value="TreeGrafter"/>
</dbReference>
<dbReference type="GO" id="GO:0006270">
    <property type="term" value="P:DNA replication initiation"/>
    <property type="evidence" value="ECO:0007669"/>
    <property type="project" value="TreeGrafter"/>
</dbReference>
<dbReference type="EMBL" id="ML120391">
    <property type="protein sequence ID" value="RPA98987.1"/>
    <property type="molecule type" value="Genomic_DNA"/>
</dbReference>
<dbReference type="GO" id="GO:0005524">
    <property type="term" value="F:ATP binding"/>
    <property type="evidence" value="ECO:0007669"/>
    <property type="project" value="UniProtKB-KW"/>
</dbReference>
<evidence type="ECO:0000313" key="5">
    <source>
        <dbReference type="EMBL" id="RPA98987.1"/>
    </source>
</evidence>
<dbReference type="Gene3D" id="3.40.50.300">
    <property type="entry name" value="P-loop containing nucleotide triphosphate hydrolases"/>
    <property type="match status" value="1"/>
</dbReference>
<dbReference type="STRING" id="1336337.A0A3N4JP57"/>
<dbReference type="AlphaFoldDB" id="A0A3N4JP57"/>
<keyword evidence="6" id="KW-1185">Reference proteome</keyword>
<keyword evidence="3 4" id="KW-0539">Nucleus</keyword>
<organism evidence="5 6">
    <name type="scientific">Choiromyces venosus 120613-1</name>
    <dbReference type="NCBI Taxonomy" id="1336337"/>
    <lineage>
        <taxon>Eukaryota</taxon>
        <taxon>Fungi</taxon>
        <taxon>Dikarya</taxon>
        <taxon>Ascomycota</taxon>
        <taxon>Pezizomycotina</taxon>
        <taxon>Pezizomycetes</taxon>
        <taxon>Pezizales</taxon>
        <taxon>Tuberaceae</taxon>
        <taxon>Choiromyces</taxon>
    </lineage>
</organism>
<comment type="subcellular location">
    <subcellularLocation>
        <location evidence="1 4">Nucleus</location>
    </subcellularLocation>
</comment>
<keyword evidence="2 4" id="KW-0238">DNA-binding</keyword>
<keyword evidence="4" id="KW-0235">DNA replication</keyword>
<evidence type="ECO:0000256" key="4">
    <source>
        <dbReference type="RuleBase" id="RU365058"/>
    </source>
</evidence>
<keyword evidence="4" id="KW-0067">ATP-binding</keyword>
<dbReference type="GO" id="GO:0003688">
    <property type="term" value="F:DNA replication origin binding"/>
    <property type="evidence" value="ECO:0007669"/>
    <property type="project" value="TreeGrafter"/>
</dbReference>
<name>A0A3N4JP57_9PEZI</name>
<evidence type="ECO:0000256" key="2">
    <source>
        <dbReference type="ARBA" id="ARBA00023125"/>
    </source>
</evidence>
<sequence>MYLPFHHLFFLVRQSFQRLSLTSLPQSQREPVHASTFPAQYLVTLEEWDDFTFIDINMINVITPYQAYSLLWEAIKGDRVGPSQALGLLESEFSTPSPRSVPLIVLMDALDPLVTRGQGACTISSIGLEDGIPSLFLPLRILCTCRRGFE</sequence>
<dbReference type="OrthoDB" id="1926878at2759"/>
<protein>
    <recommendedName>
        <fullName evidence="4">Origin recognition complex subunit 1</fullName>
    </recommendedName>
</protein>
<evidence type="ECO:0000313" key="6">
    <source>
        <dbReference type="Proteomes" id="UP000276215"/>
    </source>
</evidence>
<comment type="similarity">
    <text evidence="4">Belongs to the ORC1 family.</text>
</comment>
<comment type="subunit">
    <text evidence="4">ORC is composed of six subunits.</text>
</comment>
<keyword evidence="4" id="KW-0547">Nucleotide-binding</keyword>